<protein>
    <submittedName>
        <fullName evidence="1">Uncharacterized protein</fullName>
    </submittedName>
</protein>
<reference evidence="1" key="1">
    <citation type="submission" date="2010-07" db="EMBL/GenBank/DDBJ databases">
        <authorList>
            <person name="Muzny D."/>
            <person name="Qin X."/>
            <person name="Deng J."/>
            <person name="Jiang H."/>
            <person name="Liu Y."/>
            <person name="Qu J."/>
            <person name="Song X.-Z."/>
            <person name="Zhang L."/>
            <person name="Thornton R."/>
            <person name="Coyle M."/>
            <person name="Francisco L."/>
            <person name="Jackson L."/>
            <person name="Javaid M."/>
            <person name="Korchina V."/>
            <person name="Kovar C."/>
            <person name="Mata R."/>
            <person name="Mathew T."/>
            <person name="Ngo R."/>
            <person name="Nguyen L."/>
            <person name="Nguyen N."/>
            <person name="Okwuonu G."/>
            <person name="Ongeri F."/>
            <person name="Pham C."/>
            <person name="Simmons D."/>
            <person name="Wilczek-Boney K."/>
            <person name="Hale W."/>
            <person name="Jakkamsetti A."/>
            <person name="Pham P."/>
            <person name="Ruth R."/>
            <person name="San Lucas F."/>
            <person name="Warren J."/>
            <person name="Zhang J."/>
            <person name="Zhao Z."/>
            <person name="Zhou C."/>
            <person name="Zhu D."/>
            <person name="Lee S."/>
            <person name="Bess C."/>
            <person name="Blankenburg K."/>
            <person name="Forbes L."/>
            <person name="Fu Q."/>
            <person name="Gubbala S."/>
            <person name="Hirani K."/>
            <person name="Jayaseelan J.C."/>
            <person name="Lara F."/>
            <person name="Munidasa M."/>
            <person name="Palculict T."/>
            <person name="Patil S."/>
            <person name="Pu L.-L."/>
            <person name="Saada N."/>
            <person name="Tang L."/>
            <person name="Weissenberger G."/>
            <person name="Zhu Y."/>
            <person name="Hemphill L."/>
            <person name="Shang Y."/>
            <person name="Youmans B."/>
            <person name="Ayvaz T."/>
            <person name="Ross M."/>
            <person name="Santibanez J."/>
            <person name="Aqrawi P."/>
            <person name="Gross S."/>
            <person name="Joshi V."/>
            <person name="Fowler G."/>
            <person name="Nazareth L."/>
            <person name="Reid J."/>
            <person name="Worley K."/>
            <person name="Petrosino J."/>
            <person name="Highlander S."/>
            <person name="Gibbs R."/>
        </authorList>
    </citation>
    <scope>NUCLEOTIDE SEQUENCE [LARGE SCALE GENOMIC DNA]</scope>
    <source>
        <strain evidence="1">DSM 16973</strain>
    </source>
</reference>
<name>E0NQY9_9BACT</name>
<sequence length="48" mass="5546">MADETIQKSGGISRLFPTLSDHTYKSLNNNMIETYLKEHSFERVKAML</sequence>
<organism evidence="1 2">
    <name type="scientific">Hoylesella marshii DSM 16973 = JCM 13450</name>
    <dbReference type="NCBI Taxonomy" id="862515"/>
    <lineage>
        <taxon>Bacteria</taxon>
        <taxon>Pseudomonadati</taxon>
        <taxon>Bacteroidota</taxon>
        <taxon>Bacteroidia</taxon>
        <taxon>Bacteroidales</taxon>
        <taxon>Prevotellaceae</taxon>
        <taxon>Hoylesella</taxon>
    </lineage>
</organism>
<dbReference type="Proteomes" id="UP000004394">
    <property type="component" value="Unassembled WGS sequence"/>
</dbReference>
<dbReference type="BioCyc" id="PMAR862515-HMP:GMOO-603-MONOMER"/>
<evidence type="ECO:0000313" key="2">
    <source>
        <dbReference type="Proteomes" id="UP000004394"/>
    </source>
</evidence>
<dbReference type="AlphaFoldDB" id="E0NQY9"/>
<evidence type="ECO:0000313" key="1">
    <source>
        <dbReference type="EMBL" id="EFM02509.1"/>
    </source>
</evidence>
<gene>
    <name evidence="1" type="ORF">HMPREF0658_0590</name>
</gene>
<dbReference type="HOGENOM" id="CLU_3156302_0_0_10"/>
<accession>E0NQY9</accession>
<comment type="caution">
    <text evidence="1">The sequence shown here is derived from an EMBL/GenBank/DDBJ whole genome shotgun (WGS) entry which is preliminary data.</text>
</comment>
<dbReference type="EMBL" id="AEEI01000021">
    <property type="protein sequence ID" value="EFM02509.1"/>
    <property type="molecule type" value="Genomic_DNA"/>
</dbReference>
<keyword evidence="2" id="KW-1185">Reference proteome</keyword>
<dbReference type="STRING" id="862515.HMPREF0658_0590"/>
<proteinExistence type="predicted"/>